<sequence length="266" mass="29218">GYPPLKMETFRLDIIKDFMLSSGGKVKNHELVTQFKPYLNHPTDKAENRRLFKDFVNTLATIKVEDGEKILVLKKRFREEAVHTGPDVPDSGVAPDAASLQSSSSREGSVVSMDSVSSSVAPPNGDQSGGSSHESSLSPEERPEDKKENSPSAMNVKERAKHLNKIVSETDISVNAVQNRRKDRDKSTADGDEDGHPGVPISLNATEREWLILSSSADYQPMAKLLNTNHRLAKKRDFTSGYTALHWAAKHGKMDVVKLIAGTKGI</sequence>
<feature type="compositionally biased region" description="Low complexity" evidence="5">
    <location>
        <begin position="99"/>
        <end position="120"/>
    </location>
</feature>
<feature type="compositionally biased region" description="Basic and acidic residues" evidence="5">
    <location>
        <begin position="139"/>
        <end position="149"/>
    </location>
</feature>
<comment type="caution">
    <text evidence="7">The sequence shown here is derived from an EMBL/GenBank/DDBJ whole genome shotgun (WGS) entry which is preliminary data.</text>
</comment>
<dbReference type="Pfam" id="PF25877">
    <property type="entry name" value="WHD_SOWAH"/>
    <property type="match status" value="1"/>
</dbReference>
<dbReference type="SUPFAM" id="SSF48403">
    <property type="entry name" value="Ankyrin repeat"/>
    <property type="match status" value="1"/>
</dbReference>
<dbReference type="Pfam" id="PF00023">
    <property type="entry name" value="Ank"/>
    <property type="match status" value="1"/>
</dbReference>
<feature type="region of interest" description="Disordered" evidence="5">
    <location>
        <begin position="83"/>
        <end position="201"/>
    </location>
</feature>
<dbReference type="PROSITE" id="PS50088">
    <property type="entry name" value="ANK_REPEAT"/>
    <property type="match status" value="1"/>
</dbReference>
<dbReference type="OrthoDB" id="60433at2759"/>
<dbReference type="Gene3D" id="1.25.40.20">
    <property type="entry name" value="Ankyrin repeat-containing domain"/>
    <property type="match status" value="1"/>
</dbReference>
<evidence type="ECO:0000256" key="2">
    <source>
        <dbReference type="ARBA" id="ARBA00023043"/>
    </source>
</evidence>
<evidence type="ECO:0000256" key="5">
    <source>
        <dbReference type="SAM" id="MobiDB-lite"/>
    </source>
</evidence>
<reference evidence="7" key="1">
    <citation type="submission" date="2022-03" db="EMBL/GenBank/DDBJ databases">
        <authorList>
            <person name="Martin C."/>
        </authorList>
    </citation>
    <scope>NUCLEOTIDE SEQUENCE</scope>
</reference>
<evidence type="ECO:0000256" key="1">
    <source>
        <dbReference type="ARBA" id="ARBA00022737"/>
    </source>
</evidence>
<feature type="compositionally biased region" description="Basic and acidic residues" evidence="5">
    <location>
        <begin position="180"/>
        <end position="189"/>
    </location>
</feature>
<dbReference type="PANTHER" id="PTHR14491">
    <property type="entry name" value="SOSONDOWAH, ISOFORM G"/>
    <property type="match status" value="1"/>
</dbReference>
<dbReference type="Proteomes" id="UP000749559">
    <property type="component" value="Unassembled WGS sequence"/>
</dbReference>
<feature type="compositionally biased region" description="Low complexity" evidence="5">
    <location>
        <begin position="129"/>
        <end position="138"/>
    </location>
</feature>
<evidence type="ECO:0000259" key="6">
    <source>
        <dbReference type="Pfam" id="PF25877"/>
    </source>
</evidence>
<keyword evidence="8" id="KW-1185">Reference proteome</keyword>
<proteinExistence type="inferred from homology"/>
<feature type="repeat" description="ANK" evidence="4">
    <location>
        <begin position="240"/>
        <end position="260"/>
    </location>
</feature>
<comment type="similarity">
    <text evidence="3">Belongs to the SOWAH family.</text>
</comment>
<evidence type="ECO:0000256" key="3">
    <source>
        <dbReference type="ARBA" id="ARBA00038122"/>
    </source>
</evidence>
<dbReference type="InterPro" id="IPR058889">
    <property type="entry name" value="WHD_SOWAHA-C"/>
</dbReference>
<dbReference type="PROSITE" id="PS50297">
    <property type="entry name" value="ANK_REP_REGION"/>
    <property type="match status" value="1"/>
</dbReference>
<evidence type="ECO:0000313" key="8">
    <source>
        <dbReference type="Proteomes" id="UP000749559"/>
    </source>
</evidence>
<dbReference type="AlphaFoldDB" id="A0A8S4NHH7"/>
<dbReference type="PANTHER" id="PTHR14491:SF7">
    <property type="entry name" value="SOSONDOWAH, ISOFORM G"/>
    <property type="match status" value="1"/>
</dbReference>
<feature type="non-terminal residue" evidence="7">
    <location>
        <position position="266"/>
    </location>
</feature>
<evidence type="ECO:0000256" key="4">
    <source>
        <dbReference type="PROSITE-ProRule" id="PRU00023"/>
    </source>
</evidence>
<name>A0A8S4NHH7_OWEFU</name>
<accession>A0A8S4NHH7</accession>
<keyword evidence="2 4" id="KW-0040">ANK repeat</keyword>
<feature type="domain" description="SOWAHA-C winged helix-turn-helix" evidence="6">
    <location>
        <begin position="12"/>
        <end position="83"/>
    </location>
</feature>
<dbReference type="InterPro" id="IPR002110">
    <property type="entry name" value="Ankyrin_rpt"/>
</dbReference>
<evidence type="ECO:0000313" key="7">
    <source>
        <dbReference type="EMBL" id="CAH1779679.1"/>
    </source>
</evidence>
<dbReference type="InterPro" id="IPR036770">
    <property type="entry name" value="Ankyrin_rpt-contain_sf"/>
</dbReference>
<gene>
    <name evidence="7" type="ORF">OFUS_LOCUS6462</name>
</gene>
<protein>
    <recommendedName>
        <fullName evidence="6">SOWAHA-C winged helix-turn-helix domain-containing protein</fullName>
    </recommendedName>
</protein>
<dbReference type="EMBL" id="CAIIXF020000003">
    <property type="protein sequence ID" value="CAH1779679.1"/>
    <property type="molecule type" value="Genomic_DNA"/>
</dbReference>
<keyword evidence="1" id="KW-0677">Repeat</keyword>
<organism evidence="7 8">
    <name type="scientific">Owenia fusiformis</name>
    <name type="common">Polychaete worm</name>
    <dbReference type="NCBI Taxonomy" id="6347"/>
    <lineage>
        <taxon>Eukaryota</taxon>
        <taxon>Metazoa</taxon>
        <taxon>Spiralia</taxon>
        <taxon>Lophotrochozoa</taxon>
        <taxon>Annelida</taxon>
        <taxon>Polychaeta</taxon>
        <taxon>Sedentaria</taxon>
        <taxon>Canalipalpata</taxon>
        <taxon>Sabellida</taxon>
        <taxon>Oweniida</taxon>
        <taxon>Oweniidae</taxon>
        <taxon>Owenia</taxon>
    </lineage>
</organism>